<dbReference type="InterPro" id="IPR003613">
    <property type="entry name" value="Ubox_domain"/>
</dbReference>
<dbReference type="PANTHER" id="PTHR22849">
    <property type="entry name" value="WDSAM1 PROTEIN"/>
    <property type="match status" value="1"/>
</dbReference>
<dbReference type="EC" id="2.3.2.27" evidence="5"/>
<dbReference type="UniPathway" id="UPA00143"/>
<dbReference type="SUPFAM" id="SSF57850">
    <property type="entry name" value="RING/U-box"/>
    <property type="match status" value="1"/>
</dbReference>
<evidence type="ECO:0000256" key="3">
    <source>
        <dbReference type="ARBA" id="ARBA00022679"/>
    </source>
</evidence>
<evidence type="ECO:0000313" key="8">
    <source>
        <dbReference type="Proteomes" id="UP001652623"/>
    </source>
</evidence>
<feature type="domain" description="U-box" evidence="7">
    <location>
        <begin position="29"/>
        <end position="106"/>
    </location>
</feature>
<dbReference type="InterPro" id="IPR013083">
    <property type="entry name" value="Znf_RING/FYVE/PHD"/>
</dbReference>
<dbReference type="GeneID" id="107429165"/>
<organism evidence="8 9">
    <name type="scientific">Ziziphus jujuba</name>
    <name type="common">Chinese jujube</name>
    <name type="synonym">Ziziphus sativa</name>
    <dbReference type="NCBI Taxonomy" id="326968"/>
    <lineage>
        <taxon>Eukaryota</taxon>
        <taxon>Viridiplantae</taxon>
        <taxon>Streptophyta</taxon>
        <taxon>Embryophyta</taxon>
        <taxon>Tracheophyta</taxon>
        <taxon>Spermatophyta</taxon>
        <taxon>Magnoliopsida</taxon>
        <taxon>eudicotyledons</taxon>
        <taxon>Gunneridae</taxon>
        <taxon>Pentapetalae</taxon>
        <taxon>rosids</taxon>
        <taxon>fabids</taxon>
        <taxon>Rosales</taxon>
        <taxon>Rhamnaceae</taxon>
        <taxon>Paliureae</taxon>
        <taxon>Ziziphus</taxon>
    </lineage>
</organism>
<dbReference type="CDD" id="cd16664">
    <property type="entry name" value="RING-Ubox_PUB"/>
    <property type="match status" value="1"/>
</dbReference>
<gene>
    <name evidence="9" type="primary">LOC107429165</name>
</gene>
<dbReference type="InterPro" id="IPR016024">
    <property type="entry name" value="ARM-type_fold"/>
</dbReference>
<comment type="function">
    <text evidence="5">Functions as an E3 ubiquitin ligase.</text>
</comment>
<dbReference type="SUPFAM" id="SSF48371">
    <property type="entry name" value="ARM repeat"/>
    <property type="match status" value="1"/>
</dbReference>
<dbReference type="PROSITE" id="PS51698">
    <property type="entry name" value="U_BOX"/>
    <property type="match status" value="1"/>
</dbReference>
<dbReference type="InParanoid" id="A0A6P4AHU9"/>
<proteinExistence type="predicted"/>
<dbReference type="Pfam" id="PF25598">
    <property type="entry name" value="ARM_PUB"/>
    <property type="match status" value="1"/>
</dbReference>
<feature type="region of interest" description="Disordered" evidence="6">
    <location>
        <begin position="1"/>
        <end position="30"/>
    </location>
</feature>
<dbReference type="InterPro" id="IPR011989">
    <property type="entry name" value="ARM-like"/>
</dbReference>
<evidence type="ECO:0000259" key="7">
    <source>
        <dbReference type="PROSITE" id="PS51698"/>
    </source>
</evidence>
<name>A0A6P4AHU9_ZIZJJ</name>
<dbReference type="GO" id="GO:0016567">
    <property type="term" value="P:protein ubiquitination"/>
    <property type="evidence" value="ECO:0007669"/>
    <property type="project" value="UniProtKB-UniRule"/>
</dbReference>
<dbReference type="RefSeq" id="XP_015895309.1">
    <property type="nucleotide sequence ID" value="XM_016039823.4"/>
</dbReference>
<dbReference type="Gene3D" id="3.30.40.10">
    <property type="entry name" value="Zinc/RING finger domain, C3HC4 (zinc finger)"/>
    <property type="match status" value="1"/>
</dbReference>
<dbReference type="AlphaFoldDB" id="A0A6P4AHU9"/>
<evidence type="ECO:0000256" key="5">
    <source>
        <dbReference type="RuleBase" id="RU369093"/>
    </source>
</evidence>
<evidence type="ECO:0000313" key="9">
    <source>
        <dbReference type="RefSeq" id="XP_015895309.1"/>
    </source>
</evidence>
<dbReference type="KEGG" id="zju:107429165"/>
<dbReference type="InterPro" id="IPR045185">
    <property type="entry name" value="PUB22/23/24-like"/>
</dbReference>
<keyword evidence="8" id="KW-1185">Reference proteome</keyword>
<sequence>MDDKETPKPPNSRSSSDTDIGPSMDEYDLPPHHFRCPISMELMTDPVTISTGVSYERKNIEKWFFTYNKRTCPATMQPISDFNSQITPNHTLKRLILSWQNKNKNKNHQINHHHQPSPSSNKHDEIVSLLNTIQSSPFKVPSLKKLRSIVEISDDTKNDFVSCSGVEVVVGILHQILVVDTSSDFITFRACEEALGVLHQLPLSSSSSSPPSSSSSSSSSSSLSSLLSKPESMRCMAIMLQRASADTRLYAVTILRKLAKTDYDWGFMIQGNQGVGFFKSLLEMVSDEISTKTSSCALEVLIEILSKSKKSRLRAIEAGAVCVLVEVLPDSNRPRCERMLQLIKLLCECAEGRLGLVEHGMGIAAISKKMLQVSNVATKIVVKILWLICNFHATERVLDEMLICGAVKKLLALLHIDGRSSTKDKVVKIFKLHGHYWSRFPCFPSDLKDFLGFVISTPS</sequence>
<accession>A0A6P4AHU9</accession>
<protein>
    <recommendedName>
        <fullName evidence="5 7">U-box domain-containing protein</fullName>
        <ecNumber evidence="5">2.3.2.27</ecNumber>
    </recommendedName>
    <alternativeName>
        <fullName evidence="5">RING-type E3 ubiquitin transferase PUB</fullName>
    </alternativeName>
</protein>
<dbReference type="InterPro" id="IPR058678">
    <property type="entry name" value="ARM_PUB"/>
</dbReference>
<comment type="pathway">
    <text evidence="2 5">Protein modification; protein ubiquitination.</text>
</comment>
<dbReference type="Pfam" id="PF04564">
    <property type="entry name" value="U-box"/>
    <property type="match status" value="1"/>
</dbReference>
<evidence type="ECO:0000256" key="6">
    <source>
        <dbReference type="SAM" id="MobiDB-lite"/>
    </source>
</evidence>
<dbReference type="InterPro" id="IPR045210">
    <property type="entry name" value="RING-Ubox_PUB"/>
</dbReference>
<dbReference type="GO" id="GO:0061630">
    <property type="term" value="F:ubiquitin protein ligase activity"/>
    <property type="evidence" value="ECO:0007669"/>
    <property type="project" value="UniProtKB-UniRule"/>
</dbReference>
<comment type="catalytic activity">
    <reaction evidence="1 5">
        <text>S-ubiquitinyl-[E2 ubiquitin-conjugating enzyme]-L-cysteine + [acceptor protein]-L-lysine = [E2 ubiquitin-conjugating enzyme]-L-cysteine + N(6)-ubiquitinyl-[acceptor protein]-L-lysine.</text>
        <dbReference type="EC" id="2.3.2.27"/>
    </reaction>
</comment>
<dbReference type="SMR" id="A0A6P4AHU9"/>
<dbReference type="SMART" id="SM00504">
    <property type="entry name" value="Ubox"/>
    <property type="match status" value="1"/>
</dbReference>
<reference evidence="9" key="1">
    <citation type="submission" date="2025-08" db="UniProtKB">
        <authorList>
            <consortium name="RefSeq"/>
        </authorList>
    </citation>
    <scope>IDENTIFICATION</scope>
    <source>
        <tissue evidence="9">Seedling</tissue>
    </source>
</reference>
<dbReference type="PANTHER" id="PTHR22849:SF23">
    <property type="entry name" value="U-BOX DOMAIN-CONTAINING PROTEIN"/>
    <property type="match status" value="1"/>
</dbReference>
<keyword evidence="4 5" id="KW-0833">Ubl conjugation pathway</keyword>
<feature type="region of interest" description="Disordered" evidence="6">
    <location>
        <begin position="204"/>
        <end position="225"/>
    </location>
</feature>
<evidence type="ECO:0000256" key="1">
    <source>
        <dbReference type="ARBA" id="ARBA00000900"/>
    </source>
</evidence>
<keyword evidence="3 5" id="KW-0808">Transferase</keyword>
<evidence type="ECO:0000256" key="2">
    <source>
        <dbReference type="ARBA" id="ARBA00004906"/>
    </source>
</evidence>
<dbReference type="Proteomes" id="UP001652623">
    <property type="component" value="Chromosome 5"/>
</dbReference>
<evidence type="ECO:0000256" key="4">
    <source>
        <dbReference type="ARBA" id="ARBA00022786"/>
    </source>
</evidence>
<dbReference type="Gene3D" id="1.25.10.10">
    <property type="entry name" value="Leucine-rich Repeat Variant"/>
    <property type="match status" value="1"/>
</dbReference>